<keyword evidence="1" id="KW-0732">Signal</keyword>
<evidence type="ECO:0000256" key="1">
    <source>
        <dbReference type="SAM" id="SignalP"/>
    </source>
</evidence>
<feature type="chain" id="PRO_5041310303" evidence="1">
    <location>
        <begin position="25"/>
        <end position="970"/>
    </location>
</feature>
<evidence type="ECO:0000313" key="2">
    <source>
        <dbReference type="EMBL" id="MDH5921185.1"/>
    </source>
</evidence>
<accession>A0AA43G0X8</accession>
<organism evidence="2 3">
    <name type="scientific">Vibrio splendidus</name>
    <dbReference type="NCBI Taxonomy" id="29497"/>
    <lineage>
        <taxon>Bacteria</taxon>
        <taxon>Pseudomonadati</taxon>
        <taxon>Pseudomonadota</taxon>
        <taxon>Gammaproteobacteria</taxon>
        <taxon>Vibrionales</taxon>
        <taxon>Vibrionaceae</taxon>
        <taxon>Vibrio</taxon>
    </lineage>
</organism>
<gene>
    <name evidence="2" type="ORF">L8R85_09115</name>
</gene>
<dbReference type="Proteomes" id="UP001159663">
    <property type="component" value="Unassembled WGS sequence"/>
</dbReference>
<sequence>MNDTKHSLVGLLIPLILLSGAASATENISKETLIQLSQSDYETVIDETLAALYPQYANSSEAKSLTTFRYLERMYTLDPKSGEIIVAISEGREGTRFDSLWGNKEKRQADGAIETIESLAIKPSDLDVLKTVLFDAYYDRATAEFILANRSVDEARMQWIEQASISTIEQHRQQSFDILLRAFDDYWKLIENHPQEFASEQSSRNVQSARYLNGDGKSVPVYQEGTLITGYKDALLAYQLMNELLGQQLHLSKLKAVSANPEEQKSKLVDEATSLLDLVSSKERQLSSLLGAESYSHIMLSSELGKFKGNTAELKSVINWLKGDGNYLGLPDDFVVLMPDYNSQENVENSSFESLEKVLSGLSHSLEYSLNKAQKERVDYHYQLDSFTRNFTQENGRLKARLFTLLGCSVNSVVSPCKDQTESQRKGSLIGYQLKSVQAAKTEGERAYRVHREVLKNISIEIERIEQEQQVNNTIDKITVKLGLNDIPFKSLIDESRKSTFEMNSVLSSEEVKRSLDILDRFLNDIGSTDLSSTFSAIESLQDAFKGSSHDAELYIQKLALLERSRVKGLRAAPLDVFTEGKIKELTLELETAKADMAKSLSNLVDDAGRLVTFSVEAQRLVAQIDQNEHLRSERSYANPLNFSTLTVETSRAESQFSNLQEWLFYSVQALEYKWQESFYDRVEGFDKNFVFKLQDTQQSTVYLDALKRFDDKRYTPFGQKVTDVISLKEHIFGYIDNHGGKTIYYPAPDGSGDMLTADEAFNAKLKLLSRNFGFDEWLTVEFSTVKNFPKTNLFHGPILGNEDDVMCLEVAGNYSDKIDGISINLAINYDISGESATRALLTYGGNNYMRSRSPGMLMDDAQGLKGDLISYSTRFADISNGSVVSKSSFKQNMAANIMTDYYDTKELLNPTYSFKERSVAASGWRLSLQLGDEYGDIVETEAIDDIQVIVQHSLKARRASICSGESGPL</sequence>
<dbReference type="RefSeq" id="WP_280533877.1">
    <property type="nucleotide sequence ID" value="NZ_JAKMYX010000026.1"/>
</dbReference>
<protein>
    <submittedName>
        <fullName evidence="2">Uncharacterized protein</fullName>
    </submittedName>
</protein>
<name>A0AA43G0X8_VIBSP</name>
<evidence type="ECO:0000313" key="3">
    <source>
        <dbReference type="Proteomes" id="UP001159663"/>
    </source>
</evidence>
<feature type="signal peptide" evidence="1">
    <location>
        <begin position="1"/>
        <end position="24"/>
    </location>
</feature>
<reference evidence="2" key="1">
    <citation type="submission" date="2022-01" db="EMBL/GenBank/DDBJ databases">
        <title>Vibrio aestuarianus Clade A and Clade B isolates are associated with Pacific oyster (Crassostrea gigas) disease outbreaks across Ireland.</title>
        <authorList>
            <person name="Coyle N."/>
            <person name="O'Toole C."/>
            <person name="Thomas J.C.L."/>
            <person name="Ryder D."/>
            <person name="Cheslett D."/>
            <person name="Feist S."/>
            <person name="Bean T."/>
            <person name="Joseph A."/>
            <person name="Waina A."/>
            <person name="Feil E."/>
            <person name="Verner-Jeffreys D.W."/>
        </authorList>
    </citation>
    <scope>NUCLEOTIDE SEQUENCE</scope>
    <source>
        <strain evidence="2">S/17/14 A</strain>
    </source>
</reference>
<dbReference type="EMBL" id="JAKMYX010000026">
    <property type="protein sequence ID" value="MDH5921185.1"/>
    <property type="molecule type" value="Genomic_DNA"/>
</dbReference>
<proteinExistence type="predicted"/>
<dbReference type="AlphaFoldDB" id="A0AA43G0X8"/>
<comment type="caution">
    <text evidence="2">The sequence shown here is derived from an EMBL/GenBank/DDBJ whole genome shotgun (WGS) entry which is preliminary data.</text>
</comment>